<comment type="caution">
    <text evidence="1">The sequence shown here is derived from an EMBL/GenBank/DDBJ whole genome shotgun (WGS) entry which is preliminary data.</text>
</comment>
<accession>A0ABQ2SIL8</accession>
<reference evidence="2" key="1">
    <citation type="journal article" date="2019" name="Int. J. Syst. Evol. Microbiol.">
        <title>The Global Catalogue of Microorganisms (GCM) 10K type strain sequencing project: providing services to taxonomists for standard genome sequencing and annotation.</title>
        <authorList>
            <consortium name="The Broad Institute Genomics Platform"/>
            <consortium name="The Broad Institute Genome Sequencing Center for Infectious Disease"/>
            <person name="Wu L."/>
            <person name="Ma J."/>
        </authorList>
    </citation>
    <scope>NUCLEOTIDE SEQUENCE [LARGE SCALE GENOMIC DNA]</scope>
    <source>
        <strain evidence="2">JCM 4416</strain>
    </source>
</reference>
<keyword evidence="2" id="KW-1185">Reference proteome</keyword>
<sequence length="178" mass="18699">MEGAAQQPYRVREIGLLQAVRAEQAVDHLGGAAQRRGVRHRGLVQADLRGGVPPRVAEGVAPVRAGERGQRVLPRAPLDRRRDPVDHLAARQQRHPGAQVPQPAHMRVQTRVLDVETPGQRGQGDVLVAGLVGEVGGGRDEAVGGESGAGYAGLRRSGGRGSGHVNVADAGRRPLACC</sequence>
<protein>
    <submittedName>
        <fullName evidence="1">Uncharacterized protein</fullName>
    </submittedName>
</protein>
<dbReference type="EMBL" id="BMTX01000001">
    <property type="protein sequence ID" value="GGS27968.1"/>
    <property type="molecule type" value="Genomic_DNA"/>
</dbReference>
<organism evidence="1 2">
    <name type="scientific">Streptomyces pseudogriseolus</name>
    <name type="common">Streptomyces gancidicus</name>
    <name type="synonym">Streptomyces rubiginosus</name>
    <dbReference type="NCBI Taxonomy" id="36817"/>
    <lineage>
        <taxon>Bacteria</taxon>
        <taxon>Bacillati</taxon>
        <taxon>Actinomycetota</taxon>
        <taxon>Actinomycetes</taxon>
        <taxon>Kitasatosporales</taxon>
        <taxon>Streptomycetaceae</taxon>
        <taxon>Streptomyces</taxon>
        <taxon>Streptomyces pseudogriseolus group</taxon>
    </lineage>
</organism>
<gene>
    <name evidence="1" type="ORF">GCM10010285_02580</name>
</gene>
<evidence type="ECO:0000313" key="1">
    <source>
        <dbReference type="EMBL" id="GGS27968.1"/>
    </source>
</evidence>
<proteinExistence type="predicted"/>
<dbReference type="Proteomes" id="UP000597853">
    <property type="component" value="Unassembled WGS sequence"/>
</dbReference>
<name>A0ABQ2SIL8_STREZ</name>
<evidence type="ECO:0000313" key="2">
    <source>
        <dbReference type="Proteomes" id="UP000597853"/>
    </source>
</evidence>